<accession>F2NK76</accession>
<dbReference type="OrthoDB" id="9798760at2"/>
<dbReference type="InterPro" id="IPR007214">
    <property type="entry name" value="YbaK/aa-tRNA-synth-assoc-dom"/>
</dbReference>
<evidence type="ECO:0000313" key="3">
    <source>
        <dbReference type="Proteomes" id="UP000007030"/>
    </source>
</evidence>
<dbReference type="KEGG" id="mhd:Marky_1310"/>
<keyword evidence="3" id="KW-1185">Reference proteome</keyword>
<dbReference type="Pfam" id="PF04073">
    <property type="entry name" value="tRNA_edit"/>
    <property type="match status" value="1"/>
</dbReference>
<evidence type="ECO:0000313" key="2">
    <source>
        <dbReference type="EMBL" id="AEB12047.1"/>
    </source>
</evidence>
<dbReference type="EMBL" id="CP002630">
    <property type="protein sequence ID" value="AEB12047.1"/>
    <property type="molecule type" value="Genomic_DNA"/>
</dbReference>
<sequence length="155" mass="16528">MLEDPLTRVREALEALGLAHERVELQASGKTARQAAQALGVPLEQIVKSLVFTVDARPVLVLVAGHHRVDPERFAQTVGAREARPAAPEVVAAVTGFPTGAVPPVGLREPLPVYMDRALLAQPMVWASAGTPRHMMRLDPKALSRALGAVVLEVA</sequence>
<reference evidence="2 3" key="1">
    <citation type="journal article" date="2012" name="Stand. Genomic Sci.">
        <title>Complete genome sequence of the aerobic, heterotroph Marinithermus hydrothermalis type strain (T1(T)) from a deep-sea hydrothermal vent chimney.</title>
        <authorList>
            <person name="Copeland A."/>
            <person name="Gu W."/>
            <person name="Yasawong M."/>
            <person name="Lapidus A."/>
            <person name="Lucas S."/>
            <person name="Deshpande S."/>
            <person name="Pagani I."/>
            <person name="Tapia R."/>
            <person name="Cheng J.F."/>
            <person name="Goodwin L.A."/>
            <person name="Pitluck S."/>
            <person name="Liolios K."/>
            <person name="Ivanova N."/>
            <person name="Mavromatis K."/>
            <person name="Mikhailova N."/>
            <person name="Pati A."/>
            <person name="Chen A."/>
            <person name="Palaniappan K."/>
            <person name="Land M."/>
            <person name="Pan C."/>
            <person name="Brambilla E.M."/>
            <person name="Rohde M."/>
            <person name="Tindall B.J."/>
            <person name="Sikorski J."/>
            <person name="Goker M."/>
            <person name="Detter J.C."/>
            <person name="Bristow J."/>
            <person name="Eisen J.A."/>
            <person name="Markowitz V."/>
            <person name="Hugenholtz P."/>
            <person name="Kyrpides N.C."/>
            <person name="Klenk H.P."/>
            <person name="Woyke T."/>
        </authorList>
    </citation>
    <scope>NUCLEOTIDE SEQUENCE [LARGE SCALE GENOMIC DNA]</scope>
    <source>
        <strain evidence="3">DSM 14884 / JCM 11576 / T1</strain>
    </source>
</reference>
<dbReference type="STRING" id="869210.Marky_1310"/>
<dbReference type="AlphaFoldDB" id="F2NK76"/>
<feature type="domain" description="YbaK/aminoacyl-tRNA synthetase-associated" evidence="1">
    <location>
        <begin position="29"/>
        <end position="145"/>
    </location>
</feature>
<dbReference type="InterPro" id="IPR036754">
    <property type="entry name" value="YbaK/aa-tRNA-synt-asso_dom_sf"/>
</dbReference>
<dbReference type="SUPFAM" id="SSF55826">
    <property type="entry name" value="YbaK/ProRS associated domain"/>
    <property type="match status" value="1"/>
</dbReference>
<dbReference type="GO" id="GO:0002161">
    <property type="term" value="F:aminoacyl-tRNA deacylase activity"/>
    <property type="evidence" value="ECO:0007669"/>
    <property type="project" value="InterPro"/>
</dbReference>
<dbReference type="CDD" id="cd04333">
    <property type="entry name" value="ProX_deacylase"/>
    <property type="match status" value="1"/>
</dbReference>
<organism evidence="2 3">
    <name type="scientific">Marinithermus hydrothermalis (strain DSM 14884 / JCM 11576 / T1)</name>
    <dbReference type="NCBI Taxonomy" id="869210"/>
    <lineage>
        <taxon>Bacteria</taxon>
        <taxon>Thermotogati</taxon>
        <taxon>Deinococcota</taxon>
        <taxon>Deinococci</taxon>
        <taxon>Thermales</taxon>
        <taxon>Thermaceae</taxon>
        <taxon>Marinithermus</taxon>
    </lineage>
</organism>
<name>F2NK76_MARHT</name>
<dbReference type="PANTHER" id="PTHR30411:SF1">
    <property type="entry name" value="CYTOPLASMIC PROTEIN"/>
    <property type="match status" value="1"/>
</dbReference>
<dbReference type="eggNOG" id="COG2606">
    <property type="taxonomic scope" value="Bacteria"/>
</dbReference>
<evidence type="ECO:0000259" key="1">
    <source>
        <dbReference type="Pfam" id="PF04073"/>
    </source>
</evidence>
<dbReference type="PANTHER" id="PTHR30411">
    <property type="entry name" value="CYTOPLASMIC PROTEIN"/>
    <property type="match status" value="1"/>
</dbReference>
<dbReference type="HOGENOM" id="CLU_094875_0_0_0"/>
<proteinExistence type="predicted"/>
<gene>
    <name evidence="2" type="ordered locus">Marky_1310</name>
</gene>
<dbReference type="Gene3D" id="3.90.960.10">
    <property type="entry name" value="YbaK/aminoacyl-tRNA synthetase-associated domain"/>
    <property type="match status" value="1"/>
</dbReference>
<protein>
    <submittedName>
        <fullName evidence="2">YbaK/prolyl-tRNA synthetase associated region</fullName>
    </submittedName>
</protein>
<dbReference type="RefSeq" id="WP_013704094.1">
    <property type="nucleotide sequence ID" value="NC_015387.1"/>
</dbReference>
<dbReference type="Proteomes" id="UP000007030">
    <property type="component" value="Chromosome"/>
</dbReference>